<dbReference type="GO" id="GO:0005524">
    <property type="term" value="F:ATP binding"/>
    <property type="evidence" value="ECO:0007669"/>
    <property type="project" value="UniProtKB-KW"/>
</dbReference>
<evidence type="ECO:0000313" key="6">
    <source>
        <dbReference type="Proteomes" id="UP000188181"/>
    </source>
</evidence>
<keyword evidence="3 5" id="KW-0067">ATP-binding</keyword>
<dbReference type="Gene3D" id="3.40.50.300">
    <property type="entry name" value="P-loop containing nucleotide triphosphate hydrolases"/>
    <property type="match status" value="1"/>
</dbReference>
<dbReference type="InterPro" id="IPR008995">
    <property type="entry name" value="Mo/tungstate-bd_C_term_dom"/>
</dbReference>
<dbReference type="GO" id="GO:0140359">
    <property type="term" value="F:ABC-type transporter activity"/>
    <property type="evidence" value="ECO:0007669"/>
    <property type="project" value="UniProtKB-ARBA"/>
</dbReference>
<dbReference type="PROSITE" id="PS00211">
    <property type="entry name" value="ABC_TRANSPORTER_1"/>
    <property type="match status" value="1"/>
</dbReference>
<organism evidence="5 6">
    <name type="scientific">Limihaloglobus sulfuriphilus</name>
    <dbReference type="NCBI Taxonomy" id="1851148"/>
    <lineage>
        <taxon>Bacteria</taxon>
        <taxon>Pseudomonadati</taxon>
        <taxon>Planctomycetota</taxon>
        <taxon>Phycisphaerae</taxon>
        <taxon>Sedimentisphaerales</taxon>
        <taxon>Sedimentisphaeraceae</taxon>
        <taxon>Limihaloglobus</taxon>
    </lineage>
</organism>
<dbReference type="InterPro" id="IPR013611">
    <property type="entry name" value="Transp-assoc_OB_typ2"/>
</dbReference>
<keyword evidence="1" id="KW-0813">Transport</keyword>
<gene>
    <name evidence="5" type="primary">potA</name>
    <name evidence="5" type="ORF">SMSP2_00525</name>
</gene>
<name>A0A1Q2MD46_9BACT</name>
<dbReference type="EMBL" id="CP019646">
    <property type="protein sequence ID" value="AQQ70182.1"/>
    <property type="molecule type" value="Genomic_DNA"/>
</dbReference>
<dbReference type="EC" id="3.6.3.31" evidence="5"/>
<dbReference type="Proteomes" id="UP000188181">
    <property type="component" value="Chromosome"/>
</dbReference>
<dbReference type="PANTHER" id="PTHR42781:SF4">
    <property type="entry name" value="SPERMIDINE_PUTRESCINE IMPORT ATP-BINDING PROTEIN POTA"/>
    <property type="match status" value="1"/>
</dbReference>
<proteinExistence type="predicted"/>
<dbReference type="SMART" id="SM00382">
    <property type="entry name" value="AAA"/>
    <property type="match status" value="1"/>
</dbReference>
<evidence type="ECO:0000256" key="3">
    <source>
        <dbReference type="ARBA" id="ARBA00022840"/>
    </source>
</evidence>
<evidence type="ECO:0000259" key="4">
    <source>
        <dbReference type="SMART" id="SM00382"/>
    </source>
</evidence>
<keyword evidence="5" id="KW-0378">Hydrolase</keyword>
<dbReference type="InterPro" id="IPR027417">
    <property type="entry name" value="P-loop_NTPase"/>
</dbReference>
<evidence type="ECO:0000313" key="5">
    <source>
        <dbReference type="EMBL" id="AQQ70182.1"/>
    </source>
</evidence>
<dbReference type="RefSeq" id="WP_146682467.1">
    <property type="nucleotide sequence ID" value="NZ_CP019646.1"/>
</dbReference>
<dbReference type="Pfam" id="PF08402">
    <property type="entry name" value="TOBE_2"/>
    <property type="match status" value="1"/>
</dbReference>
<dbReference type="STRING" id="1851148.SMSP2_00525"/>
<dbReference type="SUPFAM" id="SSF50331">
    <property type="entry name" value="MOP-like"/>
    <property type="match status" value="1"/>
</dbReference>
<dbReference type="InterPro" id="IPR050093">
    <property type="entry name" value="ABC_SmlMolc_Importer"/>
</dbReference>
<dbReference type="AlphaFoldDB" id="A0A1Q2MD46"/>
<dbReference type="Gene3D" id="2.40.50.100">
    <property type="match status" value="1"/>
</dbReference>
<dbReference type="InterPro" id="IPR003593">
    <property type="entry name" value="AAA+_ATPase"/>
</dbReference>
<evidence type="ECO:0000256" key="2">
    <source>
        <dbReference type="ARBA" id="ARBA00022741"/>
    </source>
</evidence>
<dbReference type="OrthoDB" id="9790614at2"/>
<sequence length="360" mass="40427">MRQIKIDNIHKSYKQSGSQLKILDGINITISSGEFFFLLGPSGCGKTTLLRIICGLLEPSSGKIFFDDKDVTQESVQKRDTAMVFQNYALWPHMTVQKNTEFGLEMKGVDTKQRAQEALKNLKMVQMDEYASRKPNQLSGGQQQRVALARAIASRPQCLLLDEPLSNLDAKLRLQMRGELRRLVKSSGITGIYVTHDQKEALSMADRIAIMHRGRVEQVASPFEMYERPHTSFVADFVGEANFLEGKTTKEGECVAVNTPVGTISAQMNDFFTDGAVSRCCIRPEKITMAAANESPLEGYENKIPASIISRTYLGESIQYEVALKDKQSWKISVPGSMKFPEDKETYLYFKTNDVVLLRE</sequence>
<dbReference type="Pfam" id="PF00005">
    <property type="entry name" value="ABC_tran"/>
    <property type="match status" value="1"/>
</dbReference>
<keyword evidence="2" id="KW-0547">Nucleotide-binding</keyword>
<dbReference type="GO" id="GO:0016887">
    <property type="term" value="F:ATP hydrolysis activity"/>
    <property type="evidence" value="ECO:0007669"/>
    <property type="project" value="InterPro"/>
</dbReference>
<dbReference type="FunFam" id="3.40.50.300:FF:000042">
    <property type="entry name" value="Maltose/maltodextrin ABC transporter, ATP-binding protein"/>
    <property type="match status" value="1"/>
</dbReference>
<dbReference type="PANTHER" id="PTHR42781">
    <property type="entry name" value="SPERMIDINE/PUTRESCINE IMPORT ATP-BINDING PROTEIN POTA"/>
    <property type="match status" value="1"/>
</dbReference>
<reference evidence="6" key="1">
    <citation type="submission" date="2017-02" db="EMBL/GenBank/DDBJ databases">
        <title>Comparative genomics and description of representatives of a novel lineage of planctomycetes thriving in anoxic sediments.</title>
        <authorList>
            <person name="Spring S."/>
            <person name="Bunk B."/>
            <person name="Sproer C."/>
        </authorList>
    </citation>
    <scope>NUCLEOTIDE SEQUENCE [LARGE SCALE GENOMIC DNA]</scope>
    <source>
        <strain evidence="6">SM-Chi-D1</strain>
    </source>
</reference>
<dbReference type="SUPFAM" id="SSF52540">
    <property type="entry name" value="P-loop containing nucleoside triphosphate hydrolases"/>
    <property type="match status" value="1"/>
</dbReference>
<accession>A0A1Q2MD46</accession>
<dbReference type="InterPro" id="IPR017871">
    <property type="entry name" value="ABC_transporter-like_CS"/>
</dbReference>
<dbReference type="KEGG" id="pbas:SMSP2_00525"/>
<evidence type="ECO:0000256" key="1">
    <source>
        <dbReference type="ARBA" id="ARBA00022448"/>
    </source>
</evidence>
<protein>
    <submittedName>
        <fullName evidence="5">Spermidine/putrescine import ATP-binding protein PotA</fullName>
        <ecNumber evidence="5">3.6.3.31</ecNumber>
    </submittedName>
</protein>
<keyword evidence="6" id="KW-1185">Reference proteome</keyword>
<dbReference type="InterPro" id="IPR003439">
    <property type="entry name" value="ABC_transporter-like_ATP-bd"/>
</dbReference>
<dbReference type="GO" id="GO:0043190">
    <property type="term" value="C:ATP-binding cassette (ABC) transporter complex"/>
    <property type="evidence" value="ECO:0007669"/>
    <property type="project" value="InterPro"/>
</dbReference>
<feature type="domain" description="AAA+ ATPase" evidence="4">
    <location>
        <begin position="32"/>
        <end position="215"/>
    </location>
</feature>